<dbReference type="RefSeq" id="WP_018623297.1">
    <property type="nucleotide sequence ID" value="NZ_CP140158.1"/>
</dbReference>
<feature type="domain" description="HIT" evidence="2">
    <location>
        <begin position="36"/>
        <end position="104"/>
    </location>
</feature>
<dbReference type="PIRSF" id="PIRSF000714">
    <property type="entry name" value="HIT"/>
    <property type="match status" value="1"/>
</dbReference>
<keyword evidence="4" id="KW-1185">Reference proteome</keyword>
<dbReference type="InterPro" id="IPR036265">
    <property type="entry name" value="HIT-like_sf"/>
</dbReference>
<sequence>MSFILHDTLAQDTVELGNFNLCKLLWMNDKQYPWAILVPRVNDIRELYQLTVAQQINAMEESNFLAEAMTKMFKADKMNVAALGNMVPQLHIHHIARYKDDPAWPGPIWGVKKPIHYGENELIKEVSPLLAELKGNFGFKEV</sequence>
<dbReference type="EMBL" id="CP140158">
    <property type="protein sequence ID" value="WQG85319.1"/>
    <property type="molecule type" value="Genomic_DNA"/>
</dbReference>
<comment type="caution">
    <text evidence="1">Lacks conserved residue(s) required for the propagation of feature annotation.</text>
</comment>
<proteinExistence type="predicted"/>
<dbReference type="Proteomes" id="UP001324185">
    <property type="component" value="Chromosome"/>
</dbReference>
<evidence type="ECO:0000313" key="3">
    <source>
        <dbReference type="EMBL" id="WQG85319.1"/>
    </source>
</evidence>
<protein>
    <submittedName>
        <fullName evidence="3">HIT domain-containing protein</fullName>
    </submittedName>
</protein>
<evidence type="ECO:0000256" key="1">
    <source>
        <dbReference type="PROSITE-ProRule" id="PRU00464"/>
    </source>
</evidence>
<dbReference type="SUPFAM" id="SSF54197">
    <property type="entry name" value="HIT-like"/>
    <property type="match status" value="1"/>
</dbReference>
<organism evidence="3 4">
    <name type="scientific">Kangiella aquimarina</name>
    <dbReference type="NCBI Taxonomy" id="261965"/>
    <lineage>
        <taxon>Bacteria</taxon>
        <taxon>Pseudomonadati</taxon>
        <taxon>Pseudomonadota</taxon>
        <taxon>Gammaproteobacteria</taxon>
        <taxon>Kangiellales</taxon>
        <taxon>Kangiellaceae</taxon>
        <taxon>Kangiella</taxon>
    </lineage>
</organism>
<dbReference type="Gene3D" id="3.30.428.10">
    <property type="entry name" value="HIT-like"/>
    <property type="match status" value="1"/>
</dbReference>
<reference evidence="3 4" key="1">
    <citation type="submission" date="2023-11" db="EMBL/GenBank/DDBJ databases">
        <title>MicrobeMod: A computational toolkit for identifying prokaryotic methylation and restriction-modification with nanopore sequencing.</title>
        <authorList>
            <person name="Crits-Christoph A."/>
            <person name="Kang S.C."/>
            <person name="Lee H."/>
            <person name="Ostrov N."/>
        </authorList>
    </citation>
    <scope>NUCLEOTIDE SEQUENCE [LARGE SCALE GENOMIC DNA]</scope>
    <source>
        <strain evidence="3 4">DSMZ 16071</strain>
    </source>
</reference>
<dbReference type="PROSITE" id="PS51084">
    <property type="entry name" value="HIT_2"/>
    <property type="match status" value="1"/>
</dbReference>
<dbReference type="InterPro" id="IPR026026">
    <property type="entry name" value="HIT_Hint"/>
</dbReference>
<dbReference type="Pfam" id="PF01230">
    <property type="entry name" value="HIT"/>
    <property type="match status" value="1"/>
</dbReference>
<gene>
    <name evidence="3" type="ORF">SR900_00210</name>
</gene>
<accession>A0ABZ0X4M5</accession>
<evidence type="ECO:0000259" key="2">
    <source>
        <dbReference type="PROSITE" id="PS51084"/>
    </source>
</evidence>
<dbReference type="InterPro" id="IPR011146">
    <property type="entry name" value="HIT-like"/>
</dbReference>
<name>A0ABZ0X4M5_9GAMM</name>
<evidence type="ECO:0000313" key="4">
    <source>
        <dbReference type="Proteomes" id="UP001324185"/>
    </source>
</evidence>